<evidence type="ECO:0000256" key="5">
    <source>
        <dbReference type="ARBA" id="ARBA00023004"/>
    </source>
</evidence>
<dbReference type="GO" id="GO:0051213">
    <property type="term" value="F:dioxygenase activity"/>
    <property type="evidence" value="ECO:0007669"/>
    <property type="project" value="UniProtKB-KW"/>
</dbReference>
<dbReference type="PRINTS" id="PR00090">
    <property type="entry name" value="RNGDIOXGNASE"/>
</dbReference>
<evidence type="ECO:0000256" key="3">
    <source>
        <dbReference type="ARBA" id="ARBA00022723"/>
    </source>
</evidence>
<dbReference type="SUPFAM" id="SSF50022">
    <property type="entry name" value="ISP domain"/>
    <property type="match status" value="1"/>
</dbReference>
<comment type="caution">
    <text evidence="8">The sequence shown here is derived from an EMBL/GenBank/DDBJ whole genome shotgun (WGS) entry which is preliminary data.</text>
</comment>
<keyword evidence="9" id="KW-1185">Reference proteome</keyword>
<reference evidence="8 9" key="1">
    <citation type="journal article" date="2019" name="Int. J. Syst. Evol. Microbiol.">
        <title>The Global Catalogue of Microorganisms (GCM) 10K type strain sequencing project: providing services to taxonomists for standard genome sequencing and annotation.</title>
        <authorList>
            <consortium name="The Broad Institute Genomics Platform"/>
            <consortium name="The Broad Institute Genome Sequencing Center for Infectious Disease"/>
            <person name="Wu L."/>
            <person name="Ma J."/>
        </authorList>
    </citation>
    <scope>NUCLEOTIDE SEQUENCE [LARGE SCALE GENOMIC DNA]</scope>
    <source>
        <strain evidence="8 9">JCM 15478</strain>
    </source>
</reference>
<keyword evidence="8" id="KW-0223">Dioxygenase</keyword>
<dbReference type="SUPFAM" id="SSF55961">
    <property type="entry name" value="Bet v1-like"/>
    <property type="match status" value="1"/>
</dbReference>
<dbReference type="PROSITE" id="PS51296">
    <property type="entry name" value="RIESKE"/>
    <property type="match status" value="1"/>
</dbReference>
<evidence type="ECO:0000313" key="8">
    <source>
        <dbReference type="EMBL" id="GAA2095474.1"/>
    </source>
</evidence>
<keyword evidence="4" id="KW-0560">Oxidoreductase</keyword>
<evidence type="ECO:0000256" key="2">
    <source>
        <dbReference type="ARBA" id="ARBA00022714"/>
    </source>
</evidence>
<dbReference type="PANTHER" id="PTHR43756:SF5">
    <property type="entry name" value="CHOLINE MONOOXYGENASE, CHLOROPLASTIC"/>
    <property type="match status" value="1"/>
</dbReference>
<dbReference type="CDD" id="cd03469">
    <property type="entry name" value="Rieske_RO_Alpha_N"/>
    <property type="match status" value="1"/>
</dbReference>
<dbReference type="Pfam" id="PF00355">
    <property type="entry name" value="Rieske"/>
    <property type="match status" value="1"/>
</dbReference>
<protein>
    <submittedName>
        <fullName evidence="8">Aromatic ring-hydroxylating dioxygenase subunit alpha</fullName>
    </submittedName>
</protein>
<dbReference type="Pfam" id="PF00848">
    <property type="entry name" value="Ring_hydroxyl_A"/>
    <property type="match status" value="1"/>
</dbReference>
<dbReference type="InterPro" id="IPR017941">
    <property type="entry name" value="Rieske_2Fe-2S"/>
</dbReference>
<dbReference type="Proteomes" id="UP001500016">
    <property type="component" value="Unassembled WGS sequence"/>
</dbReference>
<accession>A0ABN2WMI1</accession>
<dbReference type="RefSeq" id="WP_344533222.1">
    <property type="nucleotide sequence ID" value="NZ_BAAAPE010000016.1"/>
</dbReference>
<evidence type="ECO:0000313" key="9">
    <source>
        <dbReference type="Proteomes" id="UP001500016"/>
    </source>
</evidence>
<evidence type="ECO:0000256" key="1">
    <source>
        <dbReference type="ARBA" id="ARBA00001962"/>
    </source>
</evidence>
<evidence type="ECO:0000256" key="4">
    <source>
        <dbReference type="ARBA" id="ARBA00023002"/>
    </source>
</evidence>
<sequence>MTASTATSHQDRLHEAVARRRPGHSLEGPFYTDREFYDLDIAAVFGRLWLFVATEAEVPEPGDWTTVEIGPYPVVVLRDDAGGLRAFHNVCRHRGARLLGPGRGSVANLVCGYHKWTYGTDGALRHAPAQPPDFDPSCYGLKPVHVRGVGGLVFVCLADAPPADFDEVAARVEPYLLPHALREAKVAARVDLVEEGNWKLVMENNRECYHCDGHPELLRTFFPTYGYTEANLPPHLRAAHDRYLRADAEARATYERLGLPYALIEELDDRVTGFRIQRDALDLAGESFTPDGTAACRRPLGGLPTPRLGHLALHLQPNSWCHVVGDHAITFAVLPLAPGRTLLRTTWLVDPDAVEGEDYDPDTLLEVWTATNGQDARLVARAQHGVSSPAYVPGPYAPTEYQVEAFCAWYTARLREELGR</sequence>
<dbReference type="InterPro" id="IPR001663">
    <property type="entry name" value="Rng_hydr_dOase-A"/>
</dbReference>
<keyword evidence="5" id="KW-0408">Iron</keyword>
<keyword evidence="3" id="KW-0479">Metal-binding</keyword>
<dbReference type="InterPro" id="IPR036922">
    <property type="entry name" value="Rieske_2Fe-2S_sf"/>
</dbReference>
<dbReference type="Gene3D" id="2.102.10.10">
    <property type="entry name" value="Rieske [2Fe-2S] iron-sulphur domain"/>
    <property type="match status" value="1"/>
</dbReference>
<dbReference type="Gene3D" id="3.90.380.10">
    <property type="entry name" value="Naphthalene 1,2-dioxygenase Alpha Subunit, Chain A, domain 1"/>
    <property type="match status" value="1"/>
</dbReference>
<dbReference type="EMBL" id="BAAAPE010000016">
    <property type="protein sequence ID" value="GAA2095474.1"/>
    <property type="molecule type" value="Genomic_DNA"/>
</dbReference>
<evidence type="ECO:0000259" key="7">
    <source>
        <dbReference type="PROSITE" id="PS51296"/>
    </source>
</evidence>
<name>A0ABN2WMI1_9ACTN</name>
<organism evidence="8 9">
    <name type="scientific">Streptomyces albiaxialis</name>
    <dbReference type="NCBI Taxonomy" id="329523"/>
    <lineage>
        <taxon>Bacteria</taxon>
        <taxon>Bacillati</taxon>
        <taxon>Actinomycetota</taxon>
        <taxon>Actinomycetes</taxon>
        <taxon>Kitasatosporales</taxon>
        <taxon>Streptomycetaceae</taxon>
        <taxon>Streptomyces</taxon>
    </lineage>
</organism>
<keyword evidence="6" id="KW-0411">Iron-sulfur</keyword>
<proteinExistence type="predicted"/>
<dbReference type="InterPro" id="IPR015879">
    <property type="entry name" value="Ring_hydroxy_dOase_asu_C_dom"/>
</dbReference>
<gene>
    <name evidence="8" type="ORF">GCM10009801_64310</name>
</gene>
<keyword evidence="2" id="KW-0001">2Fe-2S</keyword>
<dbReference type="CDD" id="cd08884">
    <property type="entry name" value="RHO_alpha_C_GbcA-like"/>
    <property type="match status" value="1"/>
</dbReference>
<dbReference type="PANTHER" id="PTHR43756">
    <property type="entry name" value="CHOLINE MONOOXYGENASE, CHLOROPLASTIC"/>
    <property type="match status" value="1"/>
</dbReference>
<comment type="cofactor">
    <cofactor evidence="1">
        <name>Fe cation</name>
        <dbReference type="ChEBI" id="CHEBI:24875"/>
    </cofactor>
</comment>
<evidence type="ECO:0000256" key="6">
    <source>
        <dbReference type="ARBA" id="ARBA00023014"/>
    </source>
</evidence>
<feature type="domain" description="Rieske" evidence="7">
    <location>
        <begin position="49"/>
        <end position="155"/>
    </location>
</feature>